<evidence type="ECO:0000313" key="3">
    <source>
        <dbReference type="Proteomes" id="UP000808388"/>
    </source>
</evidence>
<dbReference type="Pfam" id="PF13489">
    <property type="entry name" value="Methyltransf_23"/>
    <property type="match status" value="1"/>
</dbReference>
<dbReference type="GO" id="GO:0008168">
    <property type="term" value="F:methyltransferase activity"/>
    <property type="evidence" value="ECO:0007669"/>
    <property type="project" value="UniProtKB-KW"/>
</dbReference>
<dbReference type="SUPFAM" id="SSF53448">
    <property type="entry name" value="Nucleotide-diphospho-sugar transferases"/>
    <property type="match status" value="1"/>
</dbReference>
<accession>A0A9D6LMS8</accession>
<dbReference type="CDD" id="cd04179">
    <property type="entry name" value="DPM_DPG-synthase_like"/>
    <property type="match status" value="1"/>
</dbReference>
<dbReference type="Pfam" id="PF00535">
    <property type="entry name" value="Glycos_transf_2"/>
    <property type="match status" value="1"/>
</dbReference>
<dbReference type="Proteomes" id="UP000808388">
    <property type="component" value="Unassembled WGS sequence"/>
</dbReference>
<comment type="caution">
    <text evidence="2">The sequence shown here is derived from an EMBL/GenBank/DDBJ whole genome shotgun (WGS) entry which is preliminary data.</text>
</comment>
<dbReference type="PANTHER" id="PTHR48090">
    <property type="entry name" value="UNDECAPRENYL-PHOSPHATE 4-DEOXY-4-FORMAMIDO-L-ARABINOSE TRANSFERASE-RELATED"/>
    <property type="match status" value="1"/>
</dbReference>
<dbReference type="SUPFAM" id="SSF53335">
    <property type="entry name" value="S-adenosyl-L-methionine-dependent methyltransferases"/>
    <property type="match status" value="1"/>
</dbReference>
<evidence type="ECO:0000259" key="1">
    <source>
        <dbReference type="Pfam" id="PF00535"/>
    </source>
</evidence>
<keyword evidence="2" id="KW-0489">Methyltransferase</keyword>
<dbReference type="PANTHER" id="PTHR48090:SF7">
    <property type="entry name" value="RFBJ PROTEIN"/>
    <property type="match status" value="1"/>
</dbReference>
<dbReference type="AlphaFoldDB" id="A0A9D6LMS8"/>
<dbReference type="InterPro" id="IPR029063">
    <property type="entry name" value="SAM-dependent_MTases_sf"/>
</dbReference>
<protein>
    <submittedName>
        <fullName evidence="2">Methyltransferase domain-containing protein</fullName>
    </submittedName>
</protein>
<reference evidence="2" key="1">
    <citation type="submission" date="2020-07" db="EMBL/GenBank/DDBJ databases">
        <title>Huge and variable diversity of episymbiotic CPR bacteria and DPANN archaea in groundwater ecosystems.</title>
        <authorList>
            <person name="He C.Y."/>
            <person name="Keren R."/>
            <person name="Whittaker M."/>
            <person name="Farag I.F."/>
            <person name="Doudna J."/>
            <person name="Cate J.H.D."/>
            <person name="Banfield J.F."/>
        </authorList>
    </citation>
    <scope>NUCLEOTIDE SEQUENCE</scope>
    <source>
        <strain evidence="2">NC_groundwater_972_Pr1_S-0.2um_49_27</strain>
    </source>
</reference>
<dbReference type="Gene3D" id="3.40.50.150">
    <property type="entry name" value="Vaccinia Virus protein VP39"/>
    <property type="match status" value="1"/>
</dbReference>
<proteinExistence type="predicted"/>
<name>A0A9D6LMS8_9BACT</name>
<dbReference type="InterPro" id="IPR050256">
    <property type="entry name" value="Glycosyltransferase_2"/>
</dbReference>
<sequence>MSRRVPNKKIVVVMPAYHAVRTLERTFRAIPRDWVDEIILVDDASSDETANLARSLGITTIVHQKNKGYGGNQKTCYQEALARGGNIVVMVHPDFQYDPKYIPQLIAEIASGRGDACFGSRMILEGGARAGGMPWWKFISNIFLTKIENLILGLGLTEYHSGFRSYSRKALESLPIEALSDGFIFDSEIIVGLRLCGFGIREIPIETRYFKEASMVGFAKSVEYGFSILKLMLDFILFRAGFRADPRFRVALPFCPVCKSQRTFLTHPATILSVAHYTITEAARNKHFNIFVCRNCGSGFQPFPGGRRALLDFYTMQPEDTTYLQEEAGRRKSFVRVLRRINRITKKGKILDIGAGPGIFLDEARLRGWEVTGIELSEAAVGIAKNRYGIRIIEGALDALHVFPDHSFDAITAFDVIEHLEEPKELLQEAARLLTADGILVLTTPKFDSLLSRVLRSRWYAILPAHLFYFTNRGIEHLIEDSQFYLIKSHYFRRYFSLSYIFERVRGRPAGKKAGLVIPLQLFDEFELYLKKHS</sequence>
<dbReference type="CDD" id="cd02440">
    <property type="entry name" value="AdoMet_MTases"/>
    <property type="match status" value="1"/>
</dbReference>
<dbReference type="EMBL" id="JACQCQ010000002">
    <property type="protein sequence ID" value="MBI3627210.1"/>
    <property type="molecule type" value="Genomic_DNA"/>
</dbReference>
<keyword evidence="2" id="KW-0808">Transferase</keyword>
<dbReference type="Gene3D" id="3.90.550.10">
    <property type="entry name" value="Spore Coat Polysaccharide Biosynthesis Protein SpsA, Chain A"/>
    <property type="match status" value="1"/>
</dbReference>
<evidence type="ECO:0000313" key="2">
    <source>
        <dbReference type="EMBL" id="MBI3627210.1"/>
    </source>
</evidence>
<feature type="domain" description="Glycosyltransferase 2-like" evidence="1">
    <location>
        <begin position="12"/>
        <end position="173"/>
    </location>
</feature>
<organism evidence="2 3">
    <name type="scientific">Candidatus Sungiibacteriota bacterium</name>
    <dbReference type="NCBI Taxonomy" id="2750080"/>
    <lineage>
        <taxon>Bacteria</taxon>
        <taxon>Candidatus Sungiibacteriota</taxon>
    </lineage>
</organism>
<dbReference type="GO" id="GO:0032259">
    <property type="term" value="P:methylation"/>
    <property type="evidence" value="ECO:0007669"/>
    <property type="project" value="UniProtKB-KW"/>
</dbReference>
<dbReference type="InterPro" id="IPR029044">
    <property type="entry name" value="Nucleotide-diphossugar_trans"/>
</dbReference>
<dbReference type="InterPro" id="IPR001173">
    <property type="entry name" value="Glyco_trans_2-like"/>
</dbReference>
<gene>
    <name evidence="2" type="ORF">HY220_00460</name>
</gene>